<evidence type="ECO:0000313" key="1">
    <source>
        <dbReference type="EMBL" id="KAF4415662.1"/>
    </source>
</evidence>
<comment type="caution">
    <text evidence="1">The sequence shown here is derived from an EMBL/GenBank/DDBJ whole genome shotgun (WGS) entry which is preliminary data.</text>
</comment>
<proteinExistence type="predicted"/>
<dbReference type="AlphaFoldDB" id="A0A8H4JC74"/>
<dbReference type="Proteomes" id="UP000536711">
    <property type="component" value="Unassembled WGS sequence"/>
</dbReference>
<reference evidence="1 2" key="1">
    <citation type="submission" date="2020-01" db="EMBL/GenBank/DDBJ databases">
        <title>Identification and distribution of gene clusters putatively required for synthesis of sphingolipid metabolism inhibitors in phylogenetically diverse species of the filamentous fungus Fusarium.</title>
        <authorList>
            <person name="Kim H.-S."/>
            <person name="Busman M."/>
            <person name="Brown D.W."/>
            <person name="Divon H."/>
            <person name="Uhlig S."/>
            <person name="Proctor R.H."/>
        </authorList>
    </citation>
    <scope>NUCLEOTIDE SEQUENCE [LARGE SCALE GENOMIC DNA]</scope>
    <source>
        <strain evidence="1 2">NRRL 13308</strain>
    </source>
</reference>
<dbReference type="EMBL" id="JAADJF010000523">
    <property type="protein sequence ID" value="KAF4415662.1"/>
    <property type="molecule type" value="Genomic_DNA"/>
</dbReference>
<keyword evidence="2" id="KW-1185">Reference proteome</keyword>
<evidence type="ECO:0000313" key="2">
    <source>
        <dbReference type="Proteomes" id="UP000536711"/>
    </source>
</evidence>
<gene>
    <name evidence="1" type="ORF">FACUT_13222</name>
</gene>
<sequence>MRHSGVQYTKPPQKSTTVAADAFGIVPTISDRPSKATSSRPVADRITKGLTIAERVKFSPPSVTDRAGKPGLAPWWTLLYEFLEAKETQDIPPPTGFLWKVQFAIEVFEGKHGKPVKEIQRELDSTQDPKFVVETRLLLDPLRANAGVLGTTLNWLAASENENPVLRLAWHTVGDGVQEVNDAVHSRQGVNALPLMRLDPGASFEELCKSSLMNKTFWSQDEFRLADVLYCMETLDEIARTI</sequence>
<name>A0A8H4JC74_9HYPO</name>
<dbReference type="OrthoDB" id="5103079at2759"/>
<accession>A0A8H4JC74</accession>
<organism evidence="1 2">
    <name type="scientific">Fusarium acutatum</name>
    <dbReference type="NCBI Taxonomy" id="78861"/>
    <lineage>
        <taxon>Eukaryota</taxon>
        <taxon>Fungi</taxon>
        <taxon>Dikarya</taxon>
        <taxon>Ascomycota</taxon>
        <taxon>Pezizomycotina</taxon>
        <taxon>Sordariomycetes</taxon>
        <taxon>Hypocreomycetidae</taxon>
        <taxon>Hypocreales</taxon>
        <taxon>Nectriaceae</taxon>
        <taxon>Fusarium</taxon>
        <taxon>Fusarium fujikuroi species complex</taxon>
    </lineage>
</organism>
<protein>
    <submittedName>
        <fullName evidence="1">Uncharacterized protein</fullName>
    </submittedName>
</protein>